<dbReference type="Proteomes" id="UP000283680">
    <property type="component" value="Unassembled WGS sequence"/>
</dbReference>
<dbReference type="InterPro" id="IPR029044">
    <property type="entry name" value="Nucleotide-diphossugar_trans"/>
</dbReference>
<evidence type="ECO:0000313" key="2">
    <source>
        <dbReference type="EMBL" id="RGQ51515.1"/>
    </source>
</evidence>
<accession>A0A412BCS3</accession>
<dbReference type="Gene3D" id="3.90.550.10">
    <property type="entry name" value="Spore Coat Polysaccharide Biosynthesis Protein SpsA, Chain A"/>
    <property type="match status" value="1"/>
</dbReference>
<dbReference type="SUPFAM" id="SSF53448">
    <property type="entry name" value="Nucleotide-diphospho-sugar transferases"/>
    <property type="match status" value="1"/>
</dbReference>
<dbReference type="Pfam" id="PF00535">
    <property type="entry name" value="Glycos_transf_2"/>
    <property type="match status" value="1"/>
</dbReference>
<gene>
    <name evidence="2" type="ORF">DWY92_10130</name>
</gene>
<dbReference type="PANTHER" id="PTHR22916:SF3">
    <property type="entry name" value="UDP-GLCNAC:BETAGAL BETA-1,3-N-ACETYLGLUCOSAMINYLTRANSFERASE-LIKE PROTEIN 1"/>
    <property type="match status" value="1"/>
</dbReference>
<keyword evidence="2" id="KW-0808">Transferase</keyword>
<evidence type="ECO:0000313" key="3">
    <source>
        <dbReference type="Proteomes" id="UP000283680"/>
    </source>
</evidence>
<evidence type="ECO:0000259" key="1">
    <source>
        <dbReference type="Pfam" id="PF00535"/>
    </source>
</evidence>
<dbReference type="AlphaFoldDB" id="A0A412BCS3"/>
<dbReference type="GO" id="GO:0016758">
    <property type="term" value="F:hexosyltransferase activity"/>
    <property type="evidence" value="ECO:0007669"/>
    <property type="project" value="UniProtKB-ARBA"/>
</dbReference>
<dbReference type="EMBL" id="QRTH01000004">
    <property type="protein sequence ID" value="RGQ51515.1"/>
    <property type="molecule type" value="Genomic_DNA"/>
</dbReference>
<comment type="caution">
    <text evidence="2">The sequence shown here is derived from an EMBL/GenBank/DDBJ whole genome shotgun (WGS) entry which is preliminary data.</text>
</comment>
<reference evidence="2 3" key="1">
    <citation type="submission" date="2018-08" db="EMBL/GenBank/DDBJ databases">
        <title>A genome reference for cultivated species of the human gut microbiota.</title>
        <authorList>
            <person name="Zou Y."/>
            <person name="Xue W."/>
            <person name="Luo G."/>
        </authorList>
    </citation>
    <scope>NUCLEOTIDE SEQUENCE [LARGE SCALE GENOMIC DNA]</scope>
    <source>
        <strain evidence="2 3">AF28-11</strain>
    </source>
</reference>
<sequence length="305" mass="34804">MEKKLAIIIPAYKARFLRETLDSILKQNSSEFIVYVGDDASPENIEGLVHDYDEKLDIVYHRFSTNLGGVDLPGQWDRCIALSNEPLVWLFSDDDIMPFDGVKRVMQAVGKYGDKLVCMRFPLMVIDACGNMKYQNPPFETERISGYEFLLDKLSGKISSAACEYVFSRDVWKQIKGFVKFPFAWCSDDATWASFADLTEGIISLPGRAVCWRNVEGENISNSVGFDKEKLRATGLFFNWINRHYPCNLRDARLRKALEAYTHTILSCSVRGNFSLCDLVRLCYALGKIDYVAALHVAYRHLLKK</sequence>
<protein>
    <submittedName>
        <fullName evidence="2">Glycosyltransferase family 2 protein</fullName>
    </submittedName>
</protein>
<feature type="domain" description="Glycosyltransferase 2-like" evidence="1">
    <location>
        <begin position="7"/>
        <end position="123"/>
    </location>
</feature>
<dbReference type="PANTHER" id="PTHR22916">
    <property type="entry name" value="GLYCOSYLTRANSFERASE"/>
    <property type="match status" value="1"/>
</dbReference>
<dbReference type="InterPro" id="IPR001173">
    <property type="entry name" value="Glyco_trans_2-like"/>
</dbReference>
<proteinExistence type="predicted"/>
<organism evidence="2 3">
    <name type="scientific">Bacteroides uniformis</name>
    <dbReference type="NCBI Taxonomy" id="820"/>
    <lineage>
        <taxon>Bacteria</taxon>
        <taxon>Pseudomonadati</taxon>
        <taxon>Bacteroidota</taxon>
        <taxon>Bacteroidia</taxon>
        <taxon>Bacteroidales</taxon>
        <taxon>Bacteroidaceae</taxon>
        <taxon>Bacteroides</taxon>
    </lineage>
</organism>
<dbReference type="RefSeq" id="WP_117964282.1">
    <property type="nucleotide sequence ID" value="NZ_JAHOJB010000004.1"/>
</dbReference>
<dbReference type="CDD" id="cd00761">
    <property type="entry name" value="Glyco_tranf_GTA_type"/>
    <property type="match status" value="1"/>
</dbReference>
<name>A0A412BCS3_BACUN</name>